<dbReference type="Pfam" id="PF02562">
    <property type="entry name" value="PhoH"/>
    <property type="match status" value="1"/>
</dbReference>
<evidence type="ECO:0000313" key="8">
    <source>
        <dbReference type="EMBL" id="MBI4251129.1"/>
    </source>
</evidence>
<evidence type="ECO:0000256" key="5">
    <source>
        <dbReference type="ARBA" id="ARBA00022840"/>
    </source>
</evidence>
<sequence>MATRTSASPLAGPDRLIHIIGNRDESLRAVEKAFGVKVRVTSEGLAAEGEPGPVDTALRFLDDLLVCLEEGLQFDPSDVATLVRAVTSEPGLTLRDLAAGRISVSSKRRYIIPKSPVQRDYLEAIRQCDVVFGIGPAGTGKTYLAMAAAVAGLLQKAYSRIVLTRPVVEAGEKLGFLPGDLQEKVNPYLRPLFDALNDMVEFERAERLIQRGEIEVAPLAYMRGRSLNDSFVILDEAQNTTPEQMKMFLTRLGSGSKAVVTGDITQIDLPESAGCGLIHVHKVLAELAEVRFIFFTERDVVRTPLVRKIVSAYEAYRV</sequence>
<dbReference type="PANTHER" id="PTHR30473">
    <property type="entry name" value="PROTEIN PHOH"/>
    <property type="match status" value="1"/>
</dbReference>
<dbReference type="GO" id="GO:0005829">
    <property type="term" value="C:cytosol"/>
    <property type="evidence" value="ECO:0007669"/>
    <property type="project" value="TreeGrafter"/>
</dbReference>
<comment type="similarity">
    <text evidence="2">Belongs to the PhoH family.</text>
</comment>
<dbReference type="InterPro" id="IPR051451">
    <property type="entry name" value="PhoH2-like"/>
</dbReference>
<accession>A0A932ZRL7</accession>
<gene>
    <name evidence="8" type="ORF">HY618_01610</name>
</gene>
<dbReference type="GO" id="GO:0005524">
    <property type="term" value="F:ATP binding"/>
    <property type="evidence" value="ECO:0007669"/>
    <property type="project" value="UniProtKB-KW"/>
</dbReference>
<evidence type="ECO:0000313" key="9">
    <source>
        <dbReference type="Proteomes" id="UP000752292"/>
    </source>
</evidence>
<dbReference type="FunFam" id="3.40.50.300:FF:000013">
    <property type="entry name" value="PhoH family ATPase"/>
    <property type="match status" value="1"/>
</dbReference>
<keyword evidence="3" id="KW-0963">Cytoplasm</keyword>
<dbReference type="EMBL" id="JACQRX010000071">
    <property type="protein sequence ID" value="MBI4251129.1"/>
    <property type="molecule type" value="Genomic_DNA"/>
</dbReference>
<evidence type="ECO:0000256" key="3">
    <source>
        <dbReference type="ARBA" id="ARBA00022490"/>
    </source>
</evidence>
<evidence type="ECO:0000259" key="7">
    <source>
        <dbReference type="Pfam" id="PF02562"/>
    </source>
</evidence>
<evidence type="ECO:0000256" key="1">
    <source>
        <dbReference type="ARBA" id="ARBA00004496"/>
    </source>
</evidence>
<comment type="subcellular location">
    <subcellularLocation>
        <location evidence="1">Cytoplasm</location>
    </subcellularLocation>
</comment>
<dbReference type="Proteomes" id="UP000752292">
    <property type="component" value="Unassembled WGS sequence"/>
</dbReference>
<dbReference type="PANTHER" id="PTHR30473:SF1">
    <property type="entry name" value="PHOH-LIKE PROTEIN"/>
    <property type="match status" value="1"/>
</dbReference>
<keyword evidence="5" id="KW-0067">ATP-binding</keyword>
<dbReference type="InterPro" id="IPR027417">
    <property type="entry name" value="P-loop_NTPase"/>
</dbReference>
<dbReference type="AlphaFoldDB" id="A0A932ZRL7"/>
<dbReference type="SUPFAM" id="SSF52540">
    <property type="entry name" value="P-loop containing nucleoside triphosphate hydrolases"/>
    <property type="match status" value="1"/>
</dbReference>
<feature type="domain" description="PhoH-like protein" evidence="7">
    <location>
        <begin position="111"/>
        <end position="314"/>
    </location>
</feature>
<evidence type="ECO:0000256" key="2">
    <source>
        <dbReference type="ARBA" id="ARBA00010393"/>
    </source>
</evidence>
<evidence type="ECO:0000256" key="4">
    <source>
        <dbReference type="ARBA" id="ARBA00022741"/>
    </source>
</evidence>
<comment type="caution">
    <text evidence="8">The sequence shown here is derived from an EMBL/GenBank/DDBJ whole genome shotgun (WGS) entry which is preliminary data.</text>
</comment>
<evidence type="ECO:0000256" key="6">
    <source>
        <dbReference type="ARBA" id="ARBA00039970"/>
    </source>
</evidence>
<dbReference type="Gene3D" id="3.40.50.300">
    <property type="entry name" value="P-loop containing nucleotide triphosphate hydrolases"/>
    <property type="match status" value="1"/>
</dbReference>
<protein>
    <recommendedName>
        <fullName evidence="6">PhoH-like protein</fullName>
    </recommendedName>
</protein>
<name>A0A932ZRL7_UNCTE</name>
<keyword evidence="4" id="KW-0547">Nucleotide-binding</keyword>
<organism evidence="8 9">
    <name type="scientific">Tectimicrobiota bacterium</name>
    <dbReference type="NCBI Taxonomy" id="2528274"/>
    <lineage>
        <taxon>Bacteria</taxon>
        <taxon>Pseudomonadati</taxon>
        <taxon>Nitrospinota/Tectimicrobiota group</taxon>
        <taxon>Candidatus Tectimicrobiota</taxon>
    </lineage>
</organism>
<dbReference type="InterPro" id="IPR003714">
    <property type="entry name" value="PhoH"/>
</dbReference>
<proteinExistence type="inferred from homology"/>
<reference evidence="8" key="1">
    <citation type="submission" date="2020-07" db="EMBL/GenBank/DDBJ databases">
        <title>Huge and variable diversity of episymbiotic CPR bacteria and DPANN archaea in groundwater ecosystems.</title>
        <authorList>
            <person name="He C.Y."/>
            <person name="Keren R."/>
            <person name="Whittaker M."/>
            <person name="Farag I.F."/>
            <person name="Doudna J."/>
            <person name="Cate J.H.D."/>
            <person name="Banfield J.F."/>
        </authorList>
    </citation>
    <scope>NUCLEOTIDE SEQUENCE</scope>
    <source>
        <strain evidence="8">NC_groundwater_1370_Ag_S-0.2um_69_93</strain>
    </source>
</reference>